<gene>
    <name evidence="2" type="ORF">A2627_00530</name>
</gene>
<organism evidence="2 3">
    <name type="scientific">Candidatus Woesebacteria bacterium RIFCSPHIGHO2_01_FULL_39_28</name>
    <dbReference type="NCBI Taxonomy" id="1802496"/>
    <lineage>
        <taxon>Bacteria</taxon>
        <taxon>Candidatus Woeseibacteriota</taxon>
    </lineage>
</organism>
<keyword evidence="1" id="KW-1133">Transmembrane helix</keyword>
<accession>A0A1F7YL43</accession>
<sequence length="754" mass="86625">MVPLVVIFSDEKKISIELTKELVTRGCLVITPSQRNWQKFLINIRKTPPNYIFVIDDHFHKRRLQSILDSISGLPAKTSFIFQNFKLKGEFERKISEYSSKNMINPNIIYIEEKLGQETNLLSPNNLLERLIKNTFSYWEINKVTNLLVFKNNWFSKITTKQKKFKIKKRHKVFFISAFLALFIGVMTPYIFLFWGTLNINFAYKNFLSGNLDKTKKNIATSATLTGVSGNITETYMKIPVIGFLFSKMKDLTNILERTNVIIQKGVGVFEKINNLVGVVFGSEEHDLNGLSKDLSLDLESLYKETSFLQIDLDKIPSFVKYKTPLTNTLSLYKKYILEGEKISQRLPYLLGNDKTKTYLILFQNNMELRPTGGFIGSFSLVKFSKGKMVDMPVYDVYTADGQLKGYVEPPTPIRDFLGEANWFLRDSNWDPDFAISAQRAEWFLNKELEIGVDGVVGIDLEIIRSLIKIVGPIKLIDFNQTIDENNMNDVIQKEVERNFFPGSQKKANFLTSLSRTFVDKIKELRKPDYLKIGKALVNSLNSRHVQIFMHDNDTFSAVSNLGWDGIVSIDQCTDNCFNNYLGIVEANVGVNKANNFIEREFNLETKISEKWVENNLVIKLVNTSSQQAGVDYKAYVRVMAPEKSLYGQVKIQNSKETFFETPEINELNARNEAGVFVEVKRGEQSEINFKWQVPASLNLKKNGKYVLTWRKQAGTNDDKVLVNTKFVTASLTFNKESVYNSRLSKDLILNKFW</sequence>
<keyword evidence="1" id="KW-0472">Membrane</keyword>
<name>A0A1F7YL43_9BACT</name>
<evidence type="ECO:0000313" key="2">
    <source>
        <dbReference type="EMBL" id="OGM28013.1"/>
    </source>
</evidence>
<dbReference type="Proteomes" id="UP000178851">
    <property type="component" value="Unassembled WGS sequence"/>
</dbReference>
<dbReference type="InterPro" id="IPR025101">
    <property type="entry name" value="DUF4012"/>
</dbReference>
<comment type="caution">
    <text evidence="2">The sequence shown here is derived from an EMBL/GenBank/DDBJ whole genome shotgun (WGS) entry which is preliminary data.</text>
</comment>
<protein>
    <recommendedName>
        <fullName evidence="4">DUF4012 domain-containing protein</fullName>
    </recommendedName>
</protein>
<feature type="transmembrane region" description="Helical" evidence="1">
    <location>
        <begin position="173"/>
        <end position="195"/>
    </location>
</feature>
<evidence type="ECO:0008006" key="4">
    <source>
        <dbReference type="Google" id="ProtNLM"/>
    </source>
</evidence>
<evidence type="ECO:0000256" key="1">
    <source>
        <dbReference type="SAM" id="Phobius"/>
    </source>
</evidence>
<keyword evidence="1" id="KW-0812">Transmembrane</keyword>
<proteinExistence type="predicted"/>
<reference evidence="2 3" key="1">
    <citation type="journal article" date="2016" name="Nat. Commun.">
        <title>Thousands of microbial genomes shed light on interconnected biogeochemical processes in an aquifer system.</title>
        <authorList>
            <person name="Anantharaman K."/>
            <person name="Brown C.T."/>
            <person name="Hug L.A."/>
            <person name="Sharon I."/>
            <person name="Castelle C.J."/>
            <person name="Probst A.J."/>
            <person name="Thomas B.C."/>
            <person name="Singh A."/>
            <person name="Wilkins M.J."/>
            <person name="Karaoz U."/>
            <person name="Brodie E.L."/>
            <person name="Williams K.H."/>
            <person name="Hubbard S.S."/>
            <person name="Banfield J.F."/>
        </authorList>
    </citation>
    <scope>NUCLEOTIDE SEQUENCE [LARGE SCALE GENOMIC DNA]</scope>
</reference>
<dbReference type="AlphaFoldDB" id="A0A1F7YL43"/>
<dbReference type="EMBL" id="MGGI01000001">
    <property type="protein sequence ID" value="OGM28013.1"/>
    <property type="molecule type" value="Genomic_DNA"/>
</dbReference>
<evidence type="ECO:0000313" key="3">
    <source>
        <dbReference type="Proteomes" id="UP000178851"/>
    </source>
</evidence>
<dbReference type="Pfam" id="PF13196">
    <property type="entry name" value="DUF4012"/>
    <property type="match status" value="1"/>
</dbReference>